<dbReference type="Pfam" id="PF13450">
    <property type="entry name" value="NAD_binding_8"/>
    <property type="match status" value="1"/>
</dbReference>
<feature type="domain" description="Dihydroprymidine dehydrogenase" evidence="4">
    <location>
        <begin position="23"/>
        <end position="140"/>
    </location>
</feature>
<dbReference type="Gene3D" id="3.50.50.60">
    <property type="entry name" value="FAD/NAD(P)-binding domain"/>
    <property type="match status" value="1"/>
</dbReference>
<evidence type="ECO:0000256" key="3">
    <source>
        <dbReference type="SAM" id="MobiDB-lite"/>
    </source>
</evidence>
<dbReference type="InterPro" id="IPR051394">
    <property type="entry name" value="Glutamate_Synthase"/>
</dbReference>
<dbReference type="PANTHER" id="PTHR43100:SF1">
    <property type="entry name" value="GLUTAMATE SYNTHASE [NADPH] SMALL CHAIN"/>
    <property type="match status" value="1"/>
</dbReference>
<dbReference type="PANTHER" id="PTHR43100">
    <property type="entry name" value="GLUTAMATE SYNTHASE [NADPH] SMALL CHAIN"/>
    <property type="match status" value="1"/>
</dbReference>
<dbReference type="Gene3D" id="1.10.1060.10">
    <property type="entry name" value="Alpha-helical ferredoxin"/>
    <property type="match status" value="1"/>
</dbReference>
<sequence>MSTPTGFMEYKRELPADRDPLERIKDWEEFHKHLSEDQLRTQGARCMDCGTPYCHTGMELNGSVLGCPVHNLIPEWNNLIYRGLWREALDRLHKTNNFPEFTGSVCPAPCEGSCTVGLIGEPVTIKTIEKAIIDRGFEEGWVVPDPPKKRTGKRVAIVGSGPAGLACAAQLNKAGHTVTVYERADRIGGLLTYGIPTMKLDKKVVQRRVDLLAAEGVQFVTNTEIGKDIPAQQLLDEFDAVVLCGGATKARDVDIEGRELGGIYMAMDYLNSTIKSYLDSGLADGNYISAKDKTSSSSAAAIPEPTASQRRCATAANRSRNSARMPRRRLRATRSRTRGRSSRTSIRSIMPRKRPKRCSGKIRGRSPC</sequence>
<evidence type="ECO:0000256" key="2">
    <source>
        <dbReference type="ARBA" id="ARBA00029440"/>
    </source>
</evidence>
<comment type="pathway">
    <text evidence="2">Amino-acid biosynthesis.</text>
</comment>
<dbReference type="PRINTS" id="PR00419">
    <property type="entry name" value="ADXRDTASE"/>
</dbReference>
<dbReference type="InterPro" id="IPR036188">
    <property type="entry name" value="FAD/NAD-bd_sf"/>
</dbReference>
<dbReference type="InterPro" id="IPR028261">
    <property type="entry name" value="DPD_II"/>
</dbReference>
<comment type="caution">
    <text evidence="5">The sequence shown here is derived from an EMBL/GenBank/DDBJ whole genome shotgun (WGS) entry which is preliminary data.</text>
</comment>
<evidence type="ECO:0000313" key="6">
    <source>
        <dbReference type="Proteomes" id="UP000680304"/>
    </source>
</evidence>
<dbReference type="InterPro" id="IPR009051">
    <property type="entry name" value="Helical_ferredxn"/>
</dbReference>
<feature type="compositionally biased region" description="Basic residues" evidence="3">
    <location>
        <begin position="325"/>
        <end position="341"/>
    </location>
</feature>
<reference evidence="5 6" key="1">
    <citation type="submission" date="2021-04" db="EMBL/GenBank/DDBJ databases">
        <title>Draft genome sequence of Paenibacillus cisolokensis, LC2-13A.</title>
        <authorList>
            <person name="Uke A."/>
            <person name="Chhe C."/>
            <person name="Baramee S."/>
            <person name="Kosugi A."/>
        </authorList>
    </citation>
    <scope>NUCLEOTIDE SEQUENCE [LARGE SCALE GENOMIC DNA]</scope>
    <source>
        <strain evidence="5 6">LC2-13A</strain>
    </source>
</reference>
<gene>
    <name evidence="5" type="ORF">PACILC2_15960</name>
</gene>
<evidence type="ECO:0000256" key="1">
    <source>
        <dbReference type="ARBA" id="ARBA00023002"/>
    </source>
</evidence>
<feature type="region of interest" description="Disordered" evidence="3">
    <location>
        <begin position="293"/>
        <end position="368"/>
    </location>
</feature>
<name>A0ABQ4N489_9BACL</name>
<accession>A0ABQ4N489</accession>
<feature type="compositionally biased region" description="Low complexity" evidence="3">
    <location>
        <begin position="310"/>
        <end position="324"/>
    </location>
</feature>
<dbReference type="Proteomes" id="UP000680304">
    <property type="component" value="Unassembled WGS sequence"/>
</dbReference>
<dbReference type="Pfam" id="PF14691">
    <property type="entry name" value="Fer4_20"/>
    <property type="match status" value="1"/>
</dbReference>
<feature type="compositionally biased region" description="Basic residues" evidence="3">
    <location>
        <begin position="350"/>
        <end position="368"/>
    </location>
</feature>
<evidence type="ECO:0000259" key="4">
    <source>
        <dbReference type="Pfam" id="PF14691"/>
    </source>
</evidence>
<proteinExistence type="predicted"/>
<evidence type="ECO:0000313" key="5">
    <source>
        <dbReference type="EMBL" id="GIQ63028.1"/>
    </source>
</evidence>
<keyword evidence="6" id="KW-1185">Reference proteome</keyword>
<dbReference type="EMBL" id="BOVJ01000050">
    <property type="protein sequence ID" value="GIQ63028.1"/>
    <property type="molecule type" value="Genomic_DNA"/>
</dbReference>
<organism evidence="5 6">
    <name type="scientific">Paenibacillus cisolokensis</name>
    <dbReference type="NCBI Taxonomy" id="1658519"/>
    <lineage>
        <taxon>Bacteria</taxon>
        <taxon>Bacillati</taxon>
        <taxon>Bacillota</taxon>
        <taxon>Bacilli</taxon>
        <taxon>Bacillales</taxon>
        <taxon>Paenibacillaceae</taxon>
        <taxon>Paenibacillus</taxon>
    </lineage>
</organism>
<dbReference type="NCBIfam" id="TIGR01317">
    <property type="entry name" value="GOGAT_sm_gam"/>
    <property type="match status" value="1"/>
</dbReference>
<dbReference type="InterPro" id="IPR006005">
    <property type="entry name" value="Glut_synth_ssu1"/>
</dbReference>
<dbReference type="SUPFAM" id="SSF46548">
    <property type="entry name" value="alpha-helical ferredoxin"/>
    <property type="match status" value="1"/>
</dbReference>
<protein>
    <recommendedName>
        <fullName evidence="4">Dihydroprymidine dehydrogenase domain-containing protein</fullName>
    </recommendedName>
</protein>
<keyword evidence="1" id="KW-0560">Oxidoreductase</keyword>
<dbReference type="SUPFAM" id="SSF51971">
    <property type="entry name" value="Nucleotide-binding domain"/>
    <property type="match status" value="1"/>
</dbReference>